<feature type="signal peptide" evidence="1">
    <location>
        <begin position="1"/>
        <end position="21"/>
    </location>
</feature>
<keyword evidence="4" id="KW-1185">Reference proteome</keyword>
<name>A0A286GWN5_9PROT</name>
<dbReference type="Pfam" id="PF04773">
    <property type="entry name" value="FecR"/>
    <property type="match status" value="1"/>
</dbReference>
<gene>
    <name evidence="3" type="ORF">SAMN05421508_110143</name>
</gene>
<accession>A0A286GWN5</accession>
<keyword evidence="1" id="KW-0732">Signal</keyword>
<dbReference type="PANTHER" id="PTHR38731">
    <property type="entry name" value="LIPL45-RELATED LIPOPROTEIN-RELATED"/>
    <property type="match status" value="1"/>
</dbReference>
<evidence type="ECO:0000256" key="1">
    <source>
        <dbReference type="SAM" id="SignalP"/>
    </source>
</evidence>
<proteinExistence type="predicted"/>
<dbReference type="InterPro" id="IPR006860">
    <property type="entry name" value="FecR"/>
</dbReference>
<feature type="domain" description="FecR protein" evidence="2">
    <location>
        <begin position="64"/>
        <end position="164"/>
    </location>
</feature>
<dbReference type="RefSeq" id="WP_097280973.1">
    <property type="nucleotide sequence ID" value="NZ_OCNJ01000010.1"/>
</dbReference>
<dbReference type="EMBL" id="OCNJ01000010">
    <property type="protein sequence ID" value="SOD99957.1"/>
    <property type="molecule type" value="Genomic_DNA"/>
</dbReference>
<reference evidence="3 4" key="1">
    <citation type="submission" date="2017-09" db="EMBL/GenBank/DDBJ databases">
        <authorList>
            <person name="Ehlers B."/>
            <person name="Leendertz F.H."/>
        </authorList>
    </citation>
    <scope>NUCLEOTIDE SEQUENCE [LARGE SCALE GENOMIC DNA]</scope>
    <source>
        <strain evidence="3 4">USBA 140</strain>
    </source>
</reference>
<dbReference type="OrthoDB" id="6038785at2"/>
<dbReference type="PANTHER" id="PTHR38731:SF1">
    <property type="entry name" value="FECR PROTEIN DOMAIN-CONTAINING PROTEIN"/>
    <property type="match status" value="1"/>
</dbReference>
<evidence type="ECO:0000259" key="2">
    <source>
        <dbReference type="Pfam" id="PF04773"/>
    </source>
</evidence>
<dbReference type="AlphaFoldDB" id="A0A286GWN5"/>
<dbReference type="Proteomes" id="UP000219621">
    <property type="component" value="Unassembled WGS sequence"/>
</dbReference>
<protein>
    <submittedName>
        <fullName evidence="3">FecR family protein</fullName>
    </submittedName>
</protein>
<organism evidence="3 4">
    <name type="scientific">Caenispirillum bisanense</name>
    <dbReference type="NCBI Taxonomy" id="414052"/>
    <lineage>
        <taxon>Bacteria</taxon>
        <taxon>Pseudomonadati</taxon>
        <taxon>Pseudomonadota</taxon>
        <taxon>Alphaproteobacteria</taxon>
        <taxon>Rhodospirillales</taxon>
        <taxon>Novispirillaceae</taxon>
        <taxon>Caenispirillum</taxon>
    </lineage>
</organism>
<evidence type="ECO:0000313" key="3">
    <source>
        <dbReference type="EMBL" id="SOD99957.1"/>
    </source>
</evidence>
<evidence type="ECO:0000313" key="4">
    <source>
        <dbReference type="Proteomes" id="UP000219621"/>
    </source>
</evidence>
<feature type="chain" id="PRO_5012718875" evidence="1">
    <location>
        <begin position="22"/>
        <end position="212"/>
    </location>
</feature>
<sequence length="212" mass="21612">MRRTAAALFLATLTAAAPALAAPPAGGEAPRPVGIVSRAQGDVQAVRTGGATPLGPSDPVAWRDEVATGEASRLQVALLDEGSLTLGENTRLTVDELTVGAPEDGSLLRLAVDGPFRLLSGALHHKEGTTIVTPVATIGIRGTDVWGGQIDGAWGVFILSGVVEVTTRAGTVVLDTPGTGTTITSPDAPPTDPVRWADAKVARAVETVTFQP</sequence>